<dbReference type="RefSeq" id="WP_239527323.1">
    <property type="nucleotide sequence ID" value="NZ_BAAAIY010000012.1"/>
</dbReference>
<dbReference type="PANTHER" id="PTHR30218">
    <property type="entry name" value="POLYPHOSPHATE KINASE"/>
    <property type="match status" value="1"/>
</dbReference>
<evidence type="ECO:0000256" key="3">
    <source>
        <dbReference type="ARBA" id="ARBA00022741"/>
    </source>
</evidence>
<feature type="domain" description="Polyphosphate kinase N-terminal" evidence="10">
    <location>
        <begin position="69"/>
        <end position="174"/>
    </location>
</feature>
<accession>A0ABW1X5A0</accession>
<comment type="function">
    <text evidence="6 7">Catalyzes the reversible transfer of the terminal phosphate of ATP to form a long-chain polyphosphate (polyP).</text>
</comment>
<feature type="binding site" evidence="6">
    <location>
        <position position="545"/>
    </location>
    <ligand>
        <name>ATP</name>
        <dbReference type="ChEBI" id="CHEBI:30616"/>
    </ligand>
</feature>
<dbReference type="SUPFAM" id="SSF140356">
    <property type="entry name" value="PPK N-terminal domain-like"/>
    <property type="match status" value="1"/>
</dbReference>
<evidence type="ECO:0000313" key="14">
    <source>
        <dbReference type="Proteomes" id="UP001596305"/>
    </source>
</evidence>
<feature type="domain" description="Polyphosphate kinase C-terminal" evidence="12">
    <location>
        <begin position="407"/>
        <end position="572"/>
    </location>
</feature>
<dbReference type="InterPro" id="IPR003414">
    <property type="entry name" value="PP_kinase"/>
</dbReference>
<evidence type="ECO:0000256" key="6">
    <source>
        <dbReference type="HAMAP-Rule" id="MF_00347"/>
    </source>
</evidence>
<keyword evidence="14" id="KW-1185">Reference proteome</keyword>
<evidence type="ECO:0000256" key="2">
    <source>
        <dbReference type="ARBA" id="ARBA00022679"/>
    </source>
</evidence>
<feature type="binding site" evidence="6">
    <location>
        <position position="482"/>
    </location>
    <ligand>
        <name>Mg(2+)</name>
        <dbReference type="ChEBI" id="CHEBI:18420"/>
    </ligand>
</feature>
<dbReference type="NCBIfam" id="NF003918">
    <property type="entry name" value="PRK05443.1-2"/>
    <property type="match status" value="1"/>
</dbReference>
<dbReference type="InterPro" id="IPR025200">
    <property type="entry name" value="PPK_C_dom2"/>
</dbReference>
<feature type="domain" description="Polyphosphate kinase C-terminal" evidence="11">
    <location>
        <begin position="580"/>
        <end position="751"/>
    </location>
</feature>
<dbReference type="PANTHER" id="PTHR30218:SF0">
    <property type="entry name" value="POLYPHOSPHATE KINASE"/>
    <property type="match status" value="1"/>
</dbReference>
<keyword evidence="6" id="KW-0479">Metal-binding</keyword>
<protein>
    <recommendedName>
        <fullName evidence="6 7">Polyphosphate kinase</fullName>
        <ecNumber evidence="6 7">2.7.4.1</ecNumber>
    </recommendedName>
    <alternativeName>
        <fullName evidence="6">ATP-polyphosphate phosphotransferase</fullName>
    </alternativeName>
    <alternativeName>
        <fullName evidence="6">Polyphosphoric acid kinase</fullName>
    </alternativeName>
</protein>
<dbReference type="InterPro" id="IPR036832">
    <property type="entry name" value="PPK_N_dom_sf"/>
</dbReference>
<comment type="similarity">
    <text evidence="6 7">Belongs to the polyphosphate kinase 1 (PPK1) family.</text>
</comment>
<evidence type="ECO:0000259" key="11">
    <source>
        <dbReference type="Pfam" id="PF13090"/>
    </source>
</evidence>
<dbReference type="Pfam" id="PF02503">
    <property type="entry name" value="PP_kinase"/>
    <property type="match status" value="1"/>
</dbReference>
<feature type="binding site" evidence="6">
    <location>
        <position position="641"/>
    </location>
    <ligand>
        <name>ATP</name>
        <dbReference type="ChEBI" id="CHEBI:30616"/>
    </ligand>
</feature>
<evidence type="ECO:0000256" key="4">
    <source>
        <dbReference type="ARBA" id="ARBA00022777"/>
    </source>
</evidence>
<evidence type="ECO:0000259" key="12">
    <source>
        <dbReference type="Pfam" id="PF17941"/>
    </source>
</evidence>
<gene>
    <name evidence="6" type="primary">ppk</name>
    <name evidence="13" type="ORF">ACFP71_02260</name>
</gene>
<feature type="binding site" evidence="6">
    <location>
        <position position="669"/>
    </location>
    <ligand>
        <name>ATP</name>
        <dbReference type="ChEBI" id="CHEBI:30616"/>
    </ligand>
</feature>
<evidence type="ECO:0000256" key="7">
    <source>
        <dbReference type="RuleBase" id="RU003800"/>
    </source>
</evidence>
<keyword evidence="4 6" id="KW-0418">Kinase</keyword>
<dbReference type="EMBL" id="JBHSTM010000002">
    <property type="protein sequence ID" value="MFC6423635.1"/>
    <property type="molecule type" value="Genomic_DNA"/>
</dbReference>
<dbReference type="Pfam" id="PF13090">
    <property type="entry name" value="PP_kinase_C"/>
    <property type="match status" value="1"/>
</dbReference>
<dbReference type="InterPro" id="IPR025198">
    <property type="entry name" value="PPK_N_dom"/>
</dbReference>
<dbReference type="HAMAP" id="MF_00347">
    <property type="entry name" value="Polyphosphate_kinase"/>
    <property type="match status" value="1"/>
</dbReference>
<dbReference type="GO" id="GO:0008976">
    <property type="term" value="F:polyphosphate kinase activity"/>
    <property type="evidence" value="ECO:0007669"/>
    <property type="project" value="UniProtKB-EC"/>
</dbReference>
<dbReference type="NCBIfam" id="TIGR03705">
    <property type="entry name" value="poly_P_kin"/>
    <property type="match status" value="1"/>
</dbReference>
<dbReference type="Gene3D" id="3.30.1840.10">
    <property type="entry name" value="Polyphosphate kinase middle domain"/>
    <property type="match status" value="1"/>
</dbReference>
<keyword evidence="6" id="KW-0460">Magnesium</keyword>
<evidence type="ECO:0000256" key="1">
    <source>
        <dbReference type="ARBA" id="ARBA00022553"/>
    </source>
</evidence>
<evidence type="ECO:0000259" key="10">
    <source>
        <dbReference type="Pfam" id="PF13089"/>
    </source>
</evidence>
<dbReference type="NCBIfam" id="NF003921">
    <property type="entry name" value="PRK05443.2-2"/>
    <property type="match status" value="1"/>
</dbReference>
<dbReference type="PIRSF" id="PIRSF015589">
    <property type="entry name" value="PP_kinase"/>
    <property type="match status" value="1"/>
</dbReference>
<dbReference type="EC" id="2.7.4.1" evidence="6 7"/>
<feature type="binding site" evidence="6">
    <location>
        <position position="107"/>
    </location>
    <ligand>
        <name>ATP</name>
        <dbReference type="ChEBI" id="CHEBI:30616"/>
    </ligand>
</feature>
<proteinExistence type="inferred from homology"/>
<keyword evidence="1 6" id="KW-0597">Phosphoprotein</keyword>
<dbReference type="InterPro" id="IPR024953">
    <property type="entry name" value="PP_kinase_middle"/>
</dbReference>
<name>A0ABW1X5A0_9CELL</name>
<feature type="domain" description="Polyphosphate kinase middle" evidence="9">
    <location>
        <begin position="184"/>
        <end position="373"/>
    </location>
</feature>
<dbReference type="Pfam" id="PF17941">
    <property type="entry name" value="PP_kinase_C_1"/>
    <property type="match status" value="1"/>
</dbReference>
<evidence type="ECO:0000259" key="9">
    <source>
        <dbReference type="Pfam" id="PF02503"/>
    </source>
</evidence>
<dbReference type="CDD" id="cd09168">
    <property type="entry name" value="PLDc_PaPPK1_C2_like"/>
    <property type="match status" value="1"/>
</dbReference>
<dbReference type="InterPro" id="IPR041108">
    <property type="entry name" value="PP_kinase_C_1"/>
</dbReference>
<dbReference type="SUPFAM" id="SSF56024">
    <property type="entry name" value="Phospholipase D/nuclease"/>
    <property type="match status" value="2"/>
</dbReference>
<evidence type="ECO:0000313" key="13">
    <source>
        <dbReference type="EMBL" id="MFC6423635.1"/>
    </source>
</evidence>
<dbReference type="Pfam" id="PF13089">
    <property type="entry name" value="PP_kinase_N"/>
    <property type="match status" value="1"/>
</dbReference>
<sequence length="777" mass="86246">MTDSTVRPGVRTPARPDQQPEAVRASSPRAVLDPELAAHIAEHIAEEEPVTGTIDVEVLDAAPLPADRFADRELSWLSFNQRVLELAEDESQPLLERVRYLAIFASNLDEFFMVRVAGLKRRIATGLAVTAASGLTPRQVLDAISERAHELMSRHAAVFSDQVQPALATEGISLLRWEELDTREQERLHKFFRKQIFPVLTPLAVDPAHPFPYISGLSLNLAVVVVNPTTGKEHFARVKVPPLLPRFIAVDSRGRPSAPSSQAADPDKGPTSFVPLEDVISQHLDHLFPGMEVREHHTFRVTRNEDVEVEEDDAENLLQAMEKELLRRRFGPPVRLEIADGISPRIRQLLVRELDVADDEVFKLTAPLDLTGLNLIADLDRADLHYPRFVPTTHRFLAEVESASPTDVFAAIRDRDILLHHPYDSFSTSVQTFLQQAAADPNVLAIKQTLYRTSGDSPIVDALIDAAEAGKQVLALVEIKARFDEQANISWARKLEQAGVHVVYGIVGLKTHCKLSLVVRQEPEGLVRYCHVGTGNYNPKTARLYTDLGLLTADPEVGQDLTRLFNQLSGYAPQSRFHRLLVAPRSVRSGLVERIEREAVAAREGRDAWVKFKVNSVVDETIIDALYRASQAGVKVDLVVRGICAIRPGVPGLSENIRVRSILGRFLEHSRIFAFANSGGPAIADGPESGPEVFIGSADLMHRNLDRRVETLVRLVDPQQVSDLIDLIDVSMDDGTASWHLQSDGSWERHAVGPDGPLMDIQSTLITRQRRRLGMGR</sequence>
<comment type="cofactor">
    <cofactor evidence="6">
        <name>Mg(2+)</name>
        <dbReference type="ChEBI" id="CHEBI:18420"/>
    </cofactor>
</comment>
<dbReference type="CDD" id="cd09165">
    <property type="entry name" value="PLDc_PaPPK1_C1_like"/>
    <property type="match status" value="1"/>
</dbReference>
<dbReference type="InterPro" id="IPR036830">
    <property type="entry name" value="PP_kinase_middle_dom_sf"/>
</dbReference>
<dbReference type="NCBIfam" id="NF003917">
    <property type="entry name" value="PRK05443.1-1"/>
    <property type="match status" value="1"/>
</dbReference>
<organism evidence="13 14">
    <name type="scientific">Oerskovia paurometabola</name>
    <dbReference type="NCBI Taxonomy" id="162170"/>
    <lineage>
        <taxon>Bacteria</taxon>
        <taxon>Bacillati</taxon>
        <taxon>Actinomycetota</taxon>
        <taxon>Actinomycetes</taxon>
        <taxon>Micrococcales</taxon>
        <taxon>Cellulomonadaceae</taxon>
        <taxon>Oerskovia</taxon>
    </lineage>
</organism>
<dbReference type="SUPFAM" id="SSF143724">
    <property type="entry name" value="PHP14-like"/>
    <property type="match status" value="1"/>
</dbReference>
<feature type="binding site" evidence="6">
    <location>
        <position position="452"/>
    </location>
    <ligand>
        <name>Mg(2+)</name>
        <dbReference type="ChEBI" id="CHEBI:18420"/>
    </ligand>
</feature>
<feature type="active site" description="Phosphohistidine intermediate" evidence="6">
    <location>
        <position position="512"/>
    </location>
</feature>
<comment type="caution">
    <text evidence="13">The sequence shown here is derived from an EMBL/GenBank/DDBJ whole genome shotgun (WGS) entry which is preliminary data.</text>
</comment>
<comment type="PTM">
    <text evidence="6 7">An intermediate of this reaction is the autophosphorylated ppk in which a phosphate is covalently linked to a histidine residue through a N-P bond.</text>
</comment>
<feature type="region of interest" description="Disordered" evidence="8">
    <location>
        <begin position="1"/>
        <end position="28"/>
    </location>
</feature>
<keyword evidence="5 6" id="KW-0067">ATP-binding</keyword>
<dbReference type="Gene3D" id="1.20.58.310">
    <property type="entry name" value="Polyphosphate kinase N-terminal domain"/>
    <property type="match status" value="1"/>
</dbReference>
<reference evidence="14" key="1">
    <citation type="journal article" date="2019" name="Int. J. Syst. Evol. Microbiol.">
        <title>The Global Catalogue of Microorganisms (GCM) 10K type strain sequencing project: providing services to taxonomists for standard genome sequencing and annotation.</title>
        <authorList>
            <consortium name="The Broad Institute Genomics Platform"/>
            <consortium name="The Broad Institute Genome Sequencing Center for Infectious Disease"/>
            <person name="Wu L."/>
            <person name="Ma J."/>
        </authorList>
    </citation>
    <scope>NUCLEOTIDE SEQUENCE [LARGE SCALE GENOMIC DNA]</scope>
    <source>
        <strain evidence="14">CCUG 47105</strain>
    </source>
</reference>
<dbReference type="Gene3D" id="3.30.870.10">
    <property type="entry name" value="Endonuclease Chain A"/>
    <property type="match status" value="2"/>
</dbReference>
<evidence type="ECO:0000256" key="8">
    <source>
        <dbReference type="SAM" id="MobiDB-lite"/>
    </source>
</evidence>
<dbReference type="NCBIfam" id="NF003922">
    <property type="entry name" value="PRK05443.2-3"/>
    <property type="match status" value="1"/>
</dbReference>
<keyword evidence="2 6" id="KW-0808">Transferase</keyword>
<keyword evidence="3 6" id="KW-0547">Nucleotide-binding</keyword>
<feature type="region of interest" description="Disordered" evidence="8">
    <location>
        <begin position="251"/>
        <end position="272"/>
    </location>
</feature>
<evidence type="ECO:0000256" key="5">
    <source>
        <dbReference type="ARBA" id="ARBA00022840"/>
    </source>
</evidence>
<dbReference type="Proteomes" id="UP001596305">
    <property type="component" value="Unassembled WGS sequence"/>
</dbReference>
<comment type="catalytic activity">
    <reaction evidence="6 7">
        <text>[phosphate](n) + ATP = [phosphate](n+1) + ADP</text>
        <dbReference type="Rhea" id="RHEA:19573"/>
        <dbReference type="Rhea" id="RHEA-COMP:9859"/>
        <dbReference type="Rhea" id="RHEA-COMP:14280"/>
        <dbReference type="ChEBI" id="CHEBI:16838"/>
        <dbReference type="ChEBI" id="CHEBI:30616"/>
        <dbReference type="ChEBI" id="CHEBI:456216"/>
        <dbReference type="EC" id="2.7.4.1"/>
    </reaction>
</comment>